<dbReference type="AlphaFoldDB" id="A0A183MV07"/>
<evidence type="ECO:0000313" key="1">
    <source>
        <dbReference type="EMBL" id="VDP33293.1"/>
    </source>
</evidence>
<organism evidence="1 2">
    <name type="scientific">Schistosoma margrebowiei</name>
    <dbReference type="NCBI Taxonomy" id="48269"/>
    <lineage>
        <taxon>Eukaryota</taxon>
        <taxon>Metazoa</taxon>
        <taxon>Spiralia</taxon>
        <taxon>Lophotrochozoa</taxon>
        <taxon>Platyhelminthes</taxon>
        <taxon>Trematoda</taxon>
        <taxon>Digenea</taxon>
        <taxon>Strigeidida</taxon>
        <taxon>Schistosomatoidea</taxon>
        <taxon>Schistosomatidae</taxon>
        <taxon>Schistosoma</taxon>
    </lineage>
</organism>
<sequence>MDWLGGLSSIKGQLTNITKDLLAEGTREINADPESELSTARTRICELESVVETQKTEINSLRCRNEELVVQLESLQLRLDHTKELFIQQLREKDVCFLQFVSVFFVYFYAIPIKSYEYRSSITCVLLGNVIGTVALIEYPSI</sequence>
<reference evidence="1 2" key="1">
    <citation type="submission" date="2018-11" db="EMBL/GenBank/DDBJ databases">
        <authorList>
            <consortium name="Pathogen Informatics"/>
        </authorList>
    </citation>
    <scope>NUCLEOTIDE SEQUENCE [LARGE SCALE GENOMIC DNA]</scope>
    <source>
        <strain evidence="1 2">Zambia</strain>
    </source>
</reference>
<name>A0A183MV07_9TREM</name>
<protein>
    <submittedName>
        <fullName evidence="1">Uncharacterized protein</fullName>
    </submittedName>
</protein>
<keyword evidence="2" id="KW-1185">Reference proteome</keyword>
<evidence type="ECO:0000313" key="2">
    <source>
        <dbReference type="Proteomes" id="UP000277204"/>
    </source>
</evidence>
<dbReference type="STRING" id="48269.A0A183MV07"/>
<dbReference type="EMBL" id="UZAI01018107">
    <property type="protein sequence ID" value="VDP33293.1"/>
    <property type="molecule type" value="Genomic_DNA"/>
</dbReference>
<gene>
    <name evidence="1" type="ORF">SMRZ_LOCUS19882</name>
</gene>
<accession>A0A183MV07</accession>
<dbReference type="Proteomes" id="UP000277204">
    <property type="component" value="Unassembled WGS sequence"/>
</dbReference>
<proteinExistence type="predicted"/>